<name>A0ABM0JFT5_APLCA</name>
<evidence type="ECO:0000256" key="2">
    <source>
        <dbReference type="SAM" id="MobiDB-lite"/>
    </source>
</evidence>
<dbReference type="PANTHER" id="PTHR11188">
    <property type="entry name" value="ARRESTIN DOMAIN CONTAINING PROTEIN"/>
    <property type="match status" value="1"/>
</dbReference>
<dbReference type="RefSeq" id="XP_035824192.1">
    <property type="nucleotide sequence ID" value="XM_035968299.1"/>
</dbReference>
<feature type="region of interest" description="Disordered" evidence="2">
    <location>
        <begin position="391"/>
        <end position="415"/>
    </location>
</feature>
<dbReference type="Pfam" id="PF02752">
    <property type="entry name" value="Arrestin_C"/>
    <property type="match status" value="1"/>
</dbReference>
<dbReference type="InterPro" id="IPR050357">
    <property type="entry name" value="Arrestin_domain-protein"/>
</dbReference>
<comment type="similarity">
    <text evidence="1">Belongs to the arrestin family.</text>
</comment>
<keyword evidence="4" id="KW-1185">Reference proteome</keyword>
<accession>A0ABM0JFT5</accession>
<dbReference type="SMART" id="SM01017">
    <property type="entry name" value="Arrestin_C"/>
    <property type="match status" value="1"/>
</dbReference>
<dbReference type="Proteomes" id="UP000694888">
    <property type="component" value="Unplaced"/>
</dbReference>
<dbReference type="InterPro" id="IPR014752">
    <property type="entry name" value="Arrestin-like_C"/>
</dbReference>
<dbReference type="PANTHER" id="PTHR11188:SF176">
    <property type="entry name" value="ARRESTIN DOMAIN-CONTAINING PROTEIN 1"/>
    <property type="match status" value="1"/>
</dbReference>
<evidence type="ECO:0000313" key="5">
    <source>
        <dbReference type="RefSeq" id="XP_005092706.1"/>
    </source>
</evidence>
<dbReference type="SUPFAM" id="SSF81296">
    <property type="entry name" value="E set domains"/>
    <property type="match status" value="2"/>
</dbReference>
<dbReference type="InterPro" id="IPR011022">
    <property type="entry name" value="Arrestin_C-like"/>
</dbReference>
<reference evidence="5 6" key="1">
    <citation type="submission" date="2025-05" db="UniProtKB">
        <authorList>
            <consortium name="RefSeq"/>
        </authorList>
    </citation>
    <scope>IDENTIFICATION</scope>
</reference>
<proteinExistence type="inferred from homology"/>
<evidence type="ECO:0000313" key="4">
    <source>
        <dbReference type="Proteomes" id="UP000694888"/>
    </source>
</evidence>
<evidence type="ECO:0000313" key="6">
    <source>
        <dbReference type="RefSeq" id="XP_035824192.1"/>
    </source>
</evidence>
<sequence length="415" mass="47179">MICCGTNSPLLLPPHEKMTNSAHLELSLEQADLVYYSGDRIRGALVVHVAAPVTIAGVELRFRGAARARWRELGNEGTRKTEVEHEKEEIYFDDRFCLWGKVADDGRWESREVLNRGRHLFPFQYKLPEGIPCSFEGPDASIRYQVHGALVRVAGSNISTNKTVTVLRDLDCKRDSEKKSPTSRHVLEDHAERTFSTTCCRPSRVSCSLCVLKRSYVPGETVHADVQIHNMTMRKSGPCRLQLKQLVTYGESFCRPILLEELEFHASVRAGQRRQWKGLTLNVPATCPSRLSKCRVIDVRYCVAIECHFSDSVLYAAVPITIATLPERGIMPVRWSYQECSTLISDDDIGGETNRSMNDDNFRPKYKFYDELRDIRKDKYFVLKLRQSPGVKRRQMVTEGGESRTDSDAVNESKA</sequence>
<dbReference type="InterPro" id="IPR014756">
    <property type="entry name" value="Ig_E-set"/>
</dbReference>
<evidence type="ECO:0000259" key="3">
    <source>
        <dbReference type="SMART" id="SM01017"/>
    </source>
</evidence>
<dbReference type="Pfam" id="PF00339">
    <property type="entry name" value="Arrestin_N"/>
    <property type="match status" value="1"/>
</dbReference>
<dbReference type="GeneID" id="101856871"/>
<organism evidence="4 5">
    <name type="scientific">Aplysia californica</name>
    <name type="common">California sea hare</name>
    <dbReference type="NCBI Taxonomy" id="6500"/>
    <lineage>
        <taxon>Eukaryota</taxon>
        <taxon>Metazoa</taxon>
        <taxon>Spiralia</taxon>
        <taxon>Lophotrochozoa</taxon>
        <taxon>Mollusca</taxon>
        <taxon>Gastropoda</taxon>
        <taxon>Heterobranchia</taxon>
        <taxon>Euthyneura</taxon>
        <taxon>Tectipleura</taxon>
        <taxon>Aplysiida</taxon>
        <taxon>Aplysioidea</taxon>
        <taxon>Aplysiidae</taxon>
        <taxon>Aplysia</taxon>
    </lineage>
</organism>
<dbReference type="InterPro" id="IPR011021">
    <property type="entry name" value="Arrestin-like_N"/>
</dbReference>
<dbReference type="Gene3D" id="2.60.40.640">
    <property type="match status" value="2"/>
</dbReference>
<protein>
    <submittedName>
        <fullName evidence="5 6">Arrestin domain-containing protein 3 isoform X1</fullName>
    </submittedName>
</protein>
<feature type="compositionally biased region" description="Basic and acidic residues" evidence="2">
    <location>
        <begin position="401"/>
        <end position="415"/>
    </location>
</feature>
<evidence type="ECO:0000256" key="1">
    <source>
        <dbReference type="ARBA" id="ARBA00005298"/>
    </source>
</evidence>
<feature type="domain" description="Arrestin C-terminal-like" evidence="3">
    <location>
        <begin position="201"/>
        <end position="327"/>
    </location>
</feature>
<gene>
    <name evidence="5 6" type="primary">LOC101856871</name>
</gene>
<dbReference type="RefSeq" id="XP_005092706.1">
    <property type="nucleotide sequence ID" value="XM_005092649.3"/>
</dbReference>